<dbReference type="AlphaFoldDB" id="A0A328DAS7"/>
<sequence length="60" mass="7236">MFYLLPSWFRVFDSWKQPFAKTQGVMVLIWSYVREINFEQNTPATNAWIKLCDIYVRSIS</sequence>
<keyword evidence="2" id="KW-1185">Reference proteome</keyword>
<accession>A0A328DAS7</accession>
<name>A0A328DAS7_9ASTE</name>
<dbReference type="EMBL" id="NQVE01000175">
    <property type="protein sequence ID" value="RAL42280.1"/>
    <property type="molecule type" value="Genomic_DNA"/>
</dbReference>
<gene>
    <name evidence="1" type="ORF">DM860_012063</name>
</gene>
<protein>
    <submittedName>
        <fullName evidence="1">Uncharacterized protein</fullName>
    </submittedName>
</protein>
<comment type="caution">
    <text evidence="1">The sequence shown here is derived from an EMBL/GenBank/DDBJ whole genome shotgun (WGS) entry which is preliminary data.</text>
</comment>
<evidence type="ECO:0000313" key="2">
    <source>
        <dbReference type="Proteomes" id="UP000249390"/>
    </source>
</evidence>
<dbReference type="Proteomes" id="UP000249390">
    <property type="component" value="Unassembled WGS sequence"/>
</dbReference>
<proteinExistence type="predicted"/>
<organism evidence="1 2">
    <name type="scientific">Cuscuta australis</name>
    <dbReference type="NCBI Taxonomy" id="267555"/>
    <lineage>
        <taxon>Eukaryota</taxon>
        <taxon>Viridiplantae</taxon>
        <taxon>Streptophyta</taxon>
        <taxon>Embryophyta</taxon>
        <taxon>Tracheophyta</taxon>
        <taxon>Spermatophyta</taxon>
        <taxon>Magnoliopsida</taxon>
        <taxon>eudicotyledons</taxon>
        <taxon>Gunneridae</taxon>
        <taxon>Pentapetalae</taxon>
        <taxon>asterids</taxon>
        <taxon>lamiids</taxon>
        <taxon>Solanales</taxon>
        <taxon>Convolvulaceae</taxon>
        <taxon>Cuscuteae</taxon>
        <taxon>Cuscuta</taxon>
        <taxon>Cuscuta subgen. Grammica</taxon>
        <taxon>Cuscuta sect. Cleistogrammica</taxon>
    </lineage>
</organism>
<reference evidence="1 2" key="1">
    <citation type="submission" date="2018-06" db="EMBL/GenBank/DDBJ databases">
        <title>The Genome of Cuscuta australis (Dodder) Provides Insight into the Evolution of Plant Parasitism.</title>
        <authorList>
            <person name="Liu H."/>
        </authorList>
    </citation>
    <scope>NUCLEOTIDE SEQUENCE [LARGE SCALE GENOMIC DNA]</scope>
    <source>
        <strain evidence="2">cv. Yunnan</strain>
        <tissue evidence="1">Vines</tissue>
    </source>
</reference>
<evidence type="ECO:0000313" key="1">
    <source>
        <dbReference type="EMBL" id="RAL42280.1"/>
    </source>
</evidence>